<dbReference type="Proteomes" id="UP000195442">
    <property type="component" value="Unassembled WGS sequence"/>
</dbReference>
<dbReference type="InterPro" id="IPR002559">
    <property type="entry name" value="Transposase_11"/>
</dbReference>
<dbReference type="Pfam" id="PF13808">
    <property type="entry name" value="DDE_Tnp_1_assoc"/>
    <property type="match status" value="1"/>
</dbReference>
<dbReference type="EMBL" id="FUKJ01000163">
    <property type="protein sequence ID" value="SJM91953.1"/>
    <property type="molecule type" value="Genomic_DNA"/>
</dbReference>
<dbReference type="AlphaFoldDB" id="A0A1R4H6R9"/>
<dbReference type="InterPro" id="IPR051698">
    <property type="entry name" value="Transposase_11-like"/>
</dbReference>
<evidence type="ECO:0000259" key="2">
    <source>
        <dbReference type="Pfam" id="PF13808"/>
    </source>
</evidence>
<name>A0A1R4H6R9_9GAMM</name>
<evidence type="ECO:0000259" key="1">
    <source>
        <dbReference type="Pfam" id="PF01609"/>
    </source>
</evidence>
<dbReference type="RefSeq" id="WP_087146765.1">
    <property type="nucleotide sequence ID" value="NZ_FUKJ01000163.1"/>
</dbReference>
<feature type="domain" description="Transposase IS4-like" evidence="1">
    <location>
        <begin position="99"/>
        <end position="325"/>
    </location>
</feature>
<keyword evidence="4" id="KW-1185">Reference proteome</keyword>
<gene>
    <name evidence="3" type="ORF">CRENPOLYSF2_2450002</name>
</gene>
<evidence type="ECO:0000313" key="4">
    <source>
        <dbReference type="Proteomes" id="UP000195442"/>
    </source>
</evidence>
<dbReference type="GO" id="GO:0006313">
    <property type="term" value="P:DNA transposition"/>
    <property type="evidence" value="ECO:0007669"/>
    <property type="project" value="InterPro"/>
</dbReference>
<accession>A0A1R4H6R9</accession>
<dbReference type="NCBIfam" id="NF033564">
    <property type="entry name" value="transpos_ISAs1"/>
    <property type="match status" value="1"/>
</dbReference>
<feature type="domain" description="H repeat-associated protein N-terminal" evidence="2">
    <location>
        <begin position="7"/>
        <end position="88"/>
    </location>
</feature>
<dbReference type="Pfam" id="PF01609">
    <property type="entry name" value="DDE_Tnp_1"/>
    <property type="match status" value="1"/>
</dbReference>
<evidence type="ECO:0000313" key="3">
    <source>
        <dbReference type="EMBL" id="SJM91953.1"/>
    </source>
</evidence>
<protein>
    <submittedName>
        <fullName evidence="3">Transposase</fullName>
    </submittedName>
</protein>
<organism evidence="3 4">
    <name type="scientific">Crenothrix polyspora</name>
    <dbReference type="NCBI Taxonomy" id="360316"/>
    <lineage>
        <taxon>Bacteria</taxon>
        <taxon>Pseudomonadati</taxon>
        <taxon>Pseudomonadota</taxon>
        <taxon>Gammaproteobacteria</taxon>
        <taxon>Methylococcales</taxon>
        <taxon>Crenotrichaceae</taxon>
        <taxon>Crenothrix</taxon>
    </lineage>
</organism>
<dbReference type="GO" id="GO:0004803">
    <property type="term" value="F:transposase activity"/>
    <property type="evidence" value="ECO:0007669"/>
    <property type="project" value="InterPro"/>
</dbReference>
<proteinExistence type="predicted"/>
<reference evidence="4" key="1">
    <citation type="submission" date="2017-02" db="EMBL/GenBank/DDBJ databases">
        <authorList>
            <person name="Daims H."/>
        </authorList>
    </citation>
    <scope>NUCLEOTIDE SEQUENCE [LARGE SCALE GENOMIC DNA]</scope>
</reference>
<dbReference type="PANTHER" id="PTHR30298:SF0">
    <property type="entry name" value="PROTEIN YBFL-RELATED"/>
    <property type="match status" value="1"/>
</dbReference>
<sequence length="370" mass="41216">MLVFARIFGEIADPRARNRQFDLVSILFIAFLAMLCGAKNCYEMEVFANSKRKLLIELLGFPNCSPSHDTFCRVFRFLDPVKFEAAFSLFSAAFATGLKGVVAIDGKAVRGAFEKGKKTAPLHLVNVWAVEARLAIAQRIAPNRNEIRGALEVLSLLSLDGCIVTADALYCRHDIAKAIIDTGADYALVVKRNHPGLLSQLIDTIDNSKKQDCFVTTSEKSHGRDETRKCTVVSTKNIAFPNTVAIAKVEAVRLGNDGKMKTLVRHYLLSKKIKAERMIEVSRSHWTIENQLHWVLDVTLNEDAARNRKDHCAHNLATLRKIVLNTLRASNDKASLTGKMKKAGWNDDFLKTLISHMVVTTLPMGDGYKM</sequence>
<dbReference type="InterPro" id="IPR032806">
    <property type="entry name" value="YbfD_N"/>
</dbReference>
<dbReference type="PANTHER" id="PTHR30298">
    <property type="entry name" value="H REPEAT-ASSOCIATED PREDICTED TRANSPOSASE"/>
    <property type="match status" value="1"/>
</dbReference>
<dbReference type="GO" id="GO:0003677">
    <property type="term" value="F:DNA binding"/>
    <property type="evidence" value="ECO:0007669"/>
    <property type="project" value="InterPro"/>
</dbReference>
<dbReference type="OrthoDB" id="8001376at2"/>
<dbReference type="InterPro" id="IPR047647">
    <property type="entry name" value="ISAs1_transpos"/>
</dbReference>